<dbReference type="Gene3D" id="3.40.50.720">
    <property type="entry name" value="NAD(P)-binding Rossmann-like Domain"/>
    <property type="match status" value="1"/>
</dbReference>
<reference evidence="3" key="1">
    <citation type="journal article" date="2020" name="mSystems">
        <title>Genome- and Community-Level Interaction Insights into Carbon Utilization and Element Cycling Functions of Hydrothermarchaeota in Hydrothermal Sediment.</title>
        <authorList>
            <person name="Zhou Z."/>
            <person name="Liu Y."/>
            <person name="Xu W."/>
            <person name="Pan J."/>
            <person name="Luo Z.H."/>
            <person name="Li M."/>
        </authorList>
    </citation>
    <scope>NUCLEOTIDE SEQUENCE [LARGE SCALE GENOMIC DNA]</scope>
    <source>
        <strain evidence="3">HyVt-527</strain>
    </source>
</reference>
<name>A0A7V5PQW9_CALAY</name>
<dbReference type="GO" id="GO:0000166">
    <property type="term" value="F:nucleotide binding"/>
    <property type="evidence" value="ECO:0007669"/>
    <property type="project" value="InterPro"/>
</dbReference>
<dbReference type="InterPro" id="IPR055170">
    <property type="entry name" value="GFO_IDH_MocA-like_dom"/>
</dbReference>
<dbReference type="Pfam" id="PF01408">
    <property type="entry name" value="GFO_IDH_MocA"/>
    <property type="match status" value="1"/>
</dbReference>
<dbReference type="InterPro" id="IPR036291">
    <property type="entry name" value="NAD(P)-bd_dom_sf"/>
</dbReference>
<gene>
    <name evidence="3" type="ORF">ENJ89_10420</name>
</gene>
<dbReference type="SUPFAM" id="SSF55347">
    <property type="entry name" value="Glyceraldehyde-3-phosphate dehydrogenase-like, C-terminal domain"/>
    <property type="match status" value="1"/>
</dbReference>
<evidence type="ECO:0000313" key="3">
    <source>
        <dbReference type="EMBL" id="HHJ53598.1"/>
    </source>
</evidence>
<sequence>MDKVKVGLVGVGSISQIVHLPILKKMQNVEVRALCDVDETKMARLLEKFEVPNWYRTPDLMIKEEELDAVFICTTSHYHFPMAYLALKSGLHVFVEKPIALNAPDAKKLVDLAEEKNLTLMVGMQNRFRDDVQILKEFMANDELGEIFYIKTGWLRQWDRSPLQPWQVKKEYSGGGVVIDMGTQLIDLAMYLTGMPEIERVRLHDYTLNPDYKVEDAALAVIKAKSGMSITIEVSWRMHLERDMVYTHIFGKKGSAYLNPLRIHKELHGNLVNVTPLLQNQNSELR</sequence>
<feature type="domain" description="GFO/IDH/MocA-like oxidoreductase" evidence="2">
    <location>
        <begin position="133"/>
        <end position="256"/>
    </location>
</feature>
<dbReference type="EMBL" id="DROD01000664">
    <property type="protein sequence ID" value="HHJ53598.1"/>
    <property type="molecule type" value="Genomic_DNA"/>
</dbReference>
<feature type="non-terminal residue" evidence="3">
    <location>
        <position position="286"/>
    </location>
</feature>
<evidence type="ECO:0000259" key="2">
    <source>
        <dbReference type="Pfam" id="PF22725"/>
    </source>
</evidence>
<dbReference type="Pfam" id="PF22725">
    <property type="entry name" value="GFO_IDH_MocA_C3"/>
    <property type="match status" value="1"/>
</dbReference>
<dbReference type="Gene3D" id="3.30.360.10">
    <property type="entry name" value="Dihydrodipicolinate Reductase, domain 2"/>
    <property type="match status" value="1"/>
</dbReference>
<dbReference type="AlphaFoldDB" id="A0A7V5PQW9"/>
<dbReference type="PANTHER" id="PTHR43249:SF1">
    <property type="entry name" value="D-GLUCOSIDE 3-DEHYDROGENASE"/>
    <property type="match status" value="1"/>
</dbReference>
<evidence type="ECO:0000259" key="1">
    <source>
        <dbReference type="Pfam" id="PF01408"/>
    </source>
</evidence>
<dbReference type="Proteomes" id="UP000886124">
    <property type="component" value="Unassembled WGS sequence"/>
</dbReference>
<protein>
    <submittedName>
        <fullName evidence="3">Gfo/Idh/MocA family oxidoreductase</fullName>
    </submittedName>
</protein>
<feature type="domain" description="Gfo/Idh/MocA-like oxidoreductase N-terminal" evidence="1">
    <location>
        <begin position="4"/>
        <end position="123"/>
    </location>
</feature>
<dbReference type="InterPro" id="IPR000683">
    <property type="entry name" value="Gfo/Idh/MocA-like_OxRdtase_N"/>
</dbReference>
<accession>A0A7V5PQW9</accession>
<comment type="caution">
    <text evidence="3">The sequence shown here is derived from an EMBL/GenBank/DDBJ whole genome shotgun (WGS) entry which is preliminary data.</text>
</comment>
<dbReference type="PANTHER" id="PTHR43249">
    <property type="entry name" value="UDP-N-ACETYL-2-AMINO-2-DEOXY-D-GLUCURONATE OXIDASE"/>
    <property type="match status" value="1"/>
</dbReference>
<dbReference type="InterPro" id="IPR052515">
    <property type="entry name" value="Gfo/Idh/MocA_Oxidoreductase"/>
</dbReference>
<organism evidence="3">
    <name type="scientific">Caldithrix abyssi</name>
    <dbReference type="NCBI Taxonomy" id="187145"/>
    <lineage>
        <taxon>Bacteria</taxon>
        <taxon>Pseudomonadati</taxon>
        <taxon>Calditrichota</taxon>
        <taxon>Calditrichia</taxon>
        <taxon>Calditrichales</taxon>
        <taxon>Calditrichaceae</taxon>
        <taxon>Caldithrix</taxon>
    </lineage>
</organism>
<proteinExistence type="predicted"/>
<dbReference type="SUPFAM" id="SSF51735">
    <property type="entry name" value="NAD(P)-binding Rossmann-fold domains"/>
    <property type="match status" value="1"/>
</dbReference>